<dbReference type="Proteomes" id="UP000050509">
    <property type="component" value="Unassembled WGS sequence"/>
</dbReference>
<dbReference type="InterPro" id="IPR036812">
    <property type="entry name" value="NAD(P)_OxRdtase_dom_sf"/>
</dbReference>
<feature type="domain" description="NADP-dependent oxidoreductase" evidence="1">
    <location>
        <begin position="35"/>
        <end position="92"/>
    </location>
</feature>
<dbReference type="PATRIC" id="fig|186479.3.peg.9916"/>
<evidence type="ECO:0000313" key="3">
    <source>
        <dbReference type="Proteomes" id="UP000050509"/>
    </source>
</evidence>
<evidence type="ECO:0000259" key="1">
    <source>
        <dbReference type="Pfam" id="PF00248"/>
    </source>
</evidence>
<reference evidence="2 3" key="1">
    <citation type="submission" date="2015-09" db="EMBL/GenBank/DDBJ databases">
        <title>Draft genome sequence of Kouleothrix aurantiaca JCM 19913.</title>
        <authorList>
            <person name="Hemp J."/>
        </authorList>
    </citation>
    <scope>NUCLEOTIDE SEQUENCE [LARGE SCALE GENOMIC DNA]</scope>
    <source>
        <strain evidence="2 3">COM-B</strain>
    </source>
</reference>
<organism evidence="2 3">
    <name type="scientific">Kouleothrix aurantiaca</name>
    <dbReference type="NCBI Taxonomy" id="186479"/>
    <lineage>
        <taxon>Bacteria</taxon>
        <taxon>Bacillati</taxon>
        <taxon>Chloroflexota</taxon>
        <taxon>Chloroflexia</taxon>
        <taxon>Chloroflexales</taxon>
        <taxon>Roseiflexineae</taxon>
        <taxon>Roseiflexaceae</taxon>
        <taxon>Kouleothrix</taxon>
    </lineage>
</organism>
<dbReference type="InterPro" id="IPR023210">
    <property type="entry name" value="NADP_OxRdtase_dom"/>
</dbReference>
<dbReference type="EMBL" id="LJCR01000723">
    <property type="protein sequence ID" value="KPV51923.1"/>
    <property type="molecule type" value="Genomic_DNA"/>
</dbReference>
<comment type="caution">
    <text evidence="2">The sequence shown here is derived from an EMBL/GenBank/DDBJ whole genome shotgun (WGS) entry which is preliminary data.</text>
</comment>
<evidence type="ECO:0000313" key="2">
    <source>
        <dbReference type="EMBL" id="KPV51923.1"/>
    </source>
</evidence>
<feature type="non-terminal residue" evidence="2">
    <location>
        <position position="96"/>
    </location>
</feature>
<protein>
    <submittedName>
        <fullName evidence="2">Aldo/keto reductase</fullName>
    </submittedName>
</protein>
<dbReference type="AlphaFoldDB" id="A0A0P9CZF3"/>
<dbReference type="PANTHER" id="PTHR43312">
    <property type="entry name" value="D-THREO-ALDOSE 1-DEHYDROGENASE"/>
    <property type="match status" value="1"/>
</dbReference>
<keyword evidence="3" id="KW-1185">Reference proteome</keyword>
<sequence>MIHVPSSHRIGLGMAALGRPGYINLGHAAALHGQTDAAAMAAHARAVLDAAWQGGVRYFDAARSYGRGEEFLGEWLHARQIDPAAVAVGSKWGYTY</sequence>
<dbReference type="InterPro" id="IPR053135">
    <property type="entry name" value="AKR2_Oxidoreductase"/>
</dbReference>
<proteinExistence type="predicted"/>
<dbReference type="SUPFAM" id="SSF51430">
    <property type="entry name" value="NAD(P)-linked oxidoreductase"/>
    <property type="match status" value="1"/>
</dbReference>
<accession>A0A0P9CZF3</accession>
<dbReference type="Gene3D" id="3.20.20.100">
    <property type="entry name" value="NADP-dependent oxidoreductase domain"/>
    <property type="match status" value="1"/>
</dbReference>
<name>A0A0P9CZF3_9CHLR</name>
<dbReference type="PANTHER" id="PTHR43312:SF1">
    <property type="entry name" value="NADP-DEPENDENT OXIDOREDUCTASE DOMAIN-CONTAINING PROTEIN"/>
    <property type="match status" value="1"/>
</dbReference>
<dbReference type="Pfam" id="PF00248">
    <property type="entry name" value="Aldo_ket_red"/>
    <property type="match status" value="1"/>
</dbReference>
<gene>
    <name evidence="2" type="ORF">SE17_18475</name>
</gene>